<dbReference type="InterPro" id="IPR035959">
    <property type="entry name" value="RutC-like_sf"/>
</dbReference>
<comment type="caution">
    <text evidence="1">The sequence shown here is derived from an EMBL/GenBank/DDBJ whole genome shotgun (WGS) entry which is preliminary data.</text>
</comment>
<dbReference type="Pfam" id="PF01042">
    <property type="entry name" value="Ribonuc_L-PSP"/>
    <property type="match status" value="1"/>
</dbReference>
<sequence>MTIERVRGRSPFEEAVGSARAVAAGDRVTATALPFLDGAVEGEGDPHTQARVAFTLALDALAELGADVEAVVRTRLYLAHTRDVDAVSRAHQEVFGAVRPVTTLVVVSGFADSRVLVEVEVEAHREVSGERS</sequence>
<dbReference type="Proteomes" id="UP000632289">
    <property type="component" value="Unassembled WGS sequence"/>
</dbReference>
<dbReference type="SUPFAM" id="SSF55298">
    <property type="entry name" value="YjgF-like"/>
    <property type="match status" value="1"/>
</dbReference>
<dbReference type="RefSeq" id="WP_191207492.1">
    <property type="nucleotide sequence ID" value="NZ_BAABKL010000021.1"/>
</dbReference>
<dbReference type="PANTHER" id="PTHR43857">
    <property type="entry name" value="BLR7761 PROTEIN"/>
    <property type="match status" value="1"/>
</dbReference>
<gene>
    <name evidence="1" type="ORF">IF129_01230</name>
</gene>
<dbReference type="Gene3D" id="3.30.1330.40">
    <property type="entry name" value="RutC-like"/>
    <property type="match status" value="1"/>
</dbReference>
<evidence type="ECO:0000313" key="1">
    <source>
        <dbReference type="EMBL" id="MBD3930196.1"/>
    </source>
</evidence>
<keyword evidence="2" id="KW-1185">Reference proteome</keyword>
<dbReference type="AlphaFoldDB" id="A0A927IBG8"/>
<reference evidence="1" key="1">
    <citation type="submission" date="2020-09" db="EMBL/GenBank/DDBJ databases">
        <title>Secondary metabolite and genome analysis of marine Streptomyces chumphonensis KK1-2T.</title>
        <authorList>
            <person name="Phongsopitanun W."/>
            <person name="Kanchanasin P."/>
            <person name="Pittayakhajonwut P."/>
            <person name="Suwanborirux K."/>
            <person name="Tanasupawat S."/>
        </authorList>
    </citation>
    <scope>NUCLEOTIDE SEQUENCE</scope>
    <source>
        <strain evidence="1">KK1-2</strain>
    </source>
</reference>
<evidence type="ECO:0000313" key="2">
    <source>
        <dbReference type="Proteomes" id="UP000632289"/>
    </source>
</evidence>
<protein>
    <submittedName>
        <fullName evidence="1">RidA family protein</fullName>
    </submittedName>
</protein>
<dbReference type="EMBL" id="JACXYU010000001">
    <property type="protein sequence ID" value="MBD3930196.1"/>
    <property type="molecule type" value="Genomic_DNA"/>
</dbReference>
<dbReference type="PANTHER" id="PTHR43857:SF1">
    <property type="entry name" value="YJGH FAMILY PROTEIN"/>
    <property type="match status" value="1"/>
</dbReference>
<name>A0A927IBG8_9ACTN</name>
<dbReference type="InterPro" id="IPR006175">
    <property type="entry name" value="YjgF/YER057c/UK114"/>
</dbReference>
<proteinExistence type="predicted"/>
<accession>A0A927IBG8</accession>
<organism evidence="1 2">
    <name type="scientific">Streptomyces chumphonensis</name>
    <dbReference type="NCBI Taxonomy" id="1214925"/>
    <lineage>
        <taxon>Bacteria</taxon>
        <taxon>Bacillati</taxon>
        <taxon>Actinomycetota</taxon>
        <taxon>Actinomycetes</taxon>
        <taxon>Kitasatosporales</taxon>
        <taxon>Streptomycetaceae</taxon>
        <taxon>Streptomyces</taxon>
    </lineage>
</organism>